<protein>
    <submittedName>
        <fullName evidence="1">Uncharacterized protein</fullName>
    </submittedName>
</protein>
<reference evidence="1 2" key="1">
    <citation type="journal article" date="2024" name="G3 (Bethesda)">
        <title>Genome assembly of Hibiscus sabdariffa L. provides insights into metabolisms of medicinal natural products.</title>
        <authorList>
            <person name="Kim T."/>
        </authorList>
    </citation>
    <scope>NUCLEOTIDE SEQUENCE [LARGE SCALE GENOMIC DNA]</scope>
    <source>
        <strain evidence="1">TK-2024</strain>
        <tissue evidence="1">Old leaves</tissue>
    </source>
</reference>
<comment type="caution">
    <text evidence="1">The sequence shown here is derived from an EMBL/GenBank/DDBJ whole genome shotgun (WGS) entry which is preliminary data.</text>
</comment>
<evidence type="ECO:0000313" key="1">
    <source>
        <dbReference type="EMBL" id="KAK8498325.1"/>
    </source>
</evidence>
<sequence>MRYVDRTSASILEDPYIISYWEVQGVEGATEGADVGVEDVIEGASVESKGNVDILDATDVDVRDEDGETDNESVVESAYESEDDDVYYIKIRYLSDGEGDNELQYFRDNLRVSKVKMGQR</sequence>
<name>A0ABR2AVY4_9ROSI</name>
<accession>A0ABR2AVY4</accession>
<keyword evidence="2" id="KW-1185">Reference proteome</keyword>
<dbReference type="EMBL" id="JBBPBM010000270">
    <property type="protein sequence ID" value="KAK8498325.1"/>
    <property type="molecule type" value="Genomic_DNA"/>
</dbReference>
<organism evidence="1 2">
    <name type="scientific">Hibiscus sabdariffa</name>
    <name type="common">roselle</name>
    <dbReference type="NCBI Taxonomy" id="183260"/>
    <lineage>
        <taxon>Eukaryota</taxon>
        <taxon>Viridiplantae</taxon>
        <taxon>Streptophyta</taxon>
        <taxon>Embryophyta</taxon>
        <taxon>Tracheophyta</taxon>
        <taxon>Spermatophyta</taxon>
        <taxon>Magnoliopsida</taxon>
        <taxon>eudicotyledons</taxon>
        <taxon>Gunneridae</taxon>
        <taxon>Pentapetalae</taxon>
        <taxon>rosids</taxon>
        <taxon>malvids</taxon>
        <taxon>Malvales</taxon>
        <taxon>Malvaceae</taxon>
        <taxon>Malvoideae</taxon>
        <taxon>Hibiscus</taxon>
    </lineage>
</organism>
<gene>
    <name evidence="1" type="ORF">V6N12_024988</name>
</gene>
<proteinExistence type="predicted"/>
<dbReference type="Proteomes" id="UP001472677">
    <property type="component" value="Unassembled WGS sequence"/>
</dbReference>
<evidence type="ECO:0000313" key="2">
    <source>
        <dbReference type="Proteomes" id="UP001472677"/>
    </source>
</evidence>